<protein>
    <submittedName>
        <fullName evidence="2">Uncharacterized protein</fullName>
    </submittedName>
</protein>
<dbReference type="VEuPathDB" id="TrichDB:TRFO_08462"/>
<organism evidence="2 3">
    <name type="scientific">Tritrichomonas foetus</name>
    <dbReference type="NCBI Taxonomy" id="1144522"/>
    <lineage>
        <taxon>Eukaryota</taxon>
        <taxon>Metamonada</taxon>
        <taxon>Parabasalia</taxon>
        <taxon>Tritrichomonadida</taxon>
        <taxon>Tritrichomonadidae</taxon>
        <taxon>Tritrichomonas</taxon>
    </lineage>
</organism>
<comment type="caution">
    <text evidence="2">The sequence shown here is derived from an EMBL/GenBank/DDBJ whole genome shotgun (WGS) entry which is preliminary data.</text>
</comment>
<dbReference type="RefSeq" id="XP_068352358.1">
    <property type="nucleotide sequence ID" value="XM_068494297.1"/>
</dbReference>
<evidence type="ECO:0000256" key="1">
    <source>
        <dbReference type="SAM" id="MobiDB-lite"/>
    </source>
</evidence>
<dbReference type="AlphaFoldDB" id="A0A1J4JNX3"/>
<evidence type="ECO:0000313" key="2">
    <source>
        <dbReference type="EMBL" id="OHS99221.1"/>
    </source>
</evidence>
<evidence type="ECO:0000313" key="3">
    <source>
        <dbReference type="Proteomes" id="UP000179807"/>
    </source>
</evidence>
<dbReference type="GeneID" id="94829001"/>
<keyword evidence="3" id="KW-1185">Reference proteome</keyword>
<feature type="region of interest" description="Disordered" evidence="1">
    <location>
        <begin position="110"/>
        <end position="189"/>
    </location>
</feature>
<name>A0A1J4JNX3_9EUKA</name>
<accession>A0A1J4JNX3</accession>
<reference evidence="2" key="1">
    <citation type="submission" date="2016-10" db="EMBL/GenBank/DDBJ databases">
        <authorList>
            <person name="Benchimol M."/>
            <person name="Almeida L.G."/>
            <person name="Vasconcelos A.T."/>
            <person name="Perreira-Neves A."/>
            <person name="Rosa I.A."/>
            <person name="Tasca T."/>
            <person name="Bogo M.R."/>
            <person name="de Souza W."/>
        </authorList>
    </citation>
    <scope>NUCLEOTIDE SEQUENCE [LARGE SCALE GENOMIC DNA]</scope>
    <source>
        <strain evidence="2">K</strain>
    </source>
</reference>
<proteinExistence type="predicted"/>
<dbReference type="EMBL" id="MLAK01001015">
    <property type="protein sequence ID" value="OHS99221.1"/>
    <property type="molecule type" value="Genomic_DNA"/>
</dbReference>
<gene>
    <name evidence="2" type="ORF">TRFO_08462</name>
</gene>
<feature type="compositionally biased region" description="Polar residues" evidence="1">
    <location>
        <begin position="166"/>
        <end position="185"/>
    </location>
</feature>
<sequence length="217" mass="24500">MSRKQKSKQPHLAAANMPFTPMTHKVDKSNAMATPFRPLQLNDLATPKINKSHSSADKEEMQIAPKNQEKQQPQQYQPTGDSNQDDKKIIKELKQTLYICLQVVEKLEANASKPKKTYHEAQTQTSPPPPKIPSGKVRKPTPGPENMYNMNQIDVSDKYAVKPKKQQSIDMQSSKNSISISANDTSENDLQEKMRAMSILLQKLQNRIDDIDSSSQK</sequence>
<feature type="region of interest" description="Disordered" evidence="1">
    <location>
        <begin position="1"/>
        <end position="88"/>
    </location>
</feature>
<dbReference type="Proteomes" id="UP000179807">
    <property type="component" value="Unassembled WGS sequence"/>
</dbReference>